<dbReference type="Gene3D" id="3.80.10.10">
    <property type="entry name" value="Ribonuclease Inhibitor"/>
    <property type="match status" value="2"/>
</dbReference>
<dbReference type="Gene3D" id="1.10.8.430">
    <property type="entry name" value="Helical domain of apoptotic protease-activating factors"/>
    <property type="match status" value="1"/>
</dbReference>
<accession>A0ABP0Y4U0</accession>
<evidence type="ECO:0000259" key="2">
    <source>
        <dbReference type="Pfam" id="PF23282"/>
    </source>
</evidence>
<keyword evidence="1" id="KW-0677">Repeat</keyword>
<protein>
    <recommendedName>
        <fullName evidence="2">Disease resistance protein Roq1-like winged-helix domain-containing protein</fullName>
    </recommendedName>
</protein>
<feature type="domain" description="Disease resistance protein Roq1-like winged-helix" evidence="2">
    <location>
        <begin position="124"/>
        <end position="194"/>
    </location>
</feature>
<evidence type="ECO:0000256" key="1">
    <source>
        <dbReference type="ARBA" id="ARBA00022737"/>
    </source>
</evidence>
<dbReference type="InterPro" id="IPR044974">
    <property type="entry name" value="Disease_R_plants"/>
</dbReference>
<dbReference type="InterPro" id="IPR001611">
    <property type="entry name" value="Leu-rich_rpt"/>
</dbReference>
<dbReference type="InterPro" id="IPR032675">
    <property type="entry name" value="LRR_dom_sf"/>
</dbReference>
<sequence length="551" mass="63811">MMKKCCFGYGSRVIITTRNADLMSIFEEKRLFKMGELEYKEALELLSLNGFMEKCPKECYLEHSKSIVKLVGGHPLALKVLGTFLRNKGLSVWNCVIQELQEGGNIIIHEQIFKCLKVSYDGLDEKEKVIFLDVACFFKGKRRHAVEEILDGCGVYAKRRVQLLIQKSLITISHDNKLQVHDLLQEMGWRIVRQKPVQDRFWCHRDIKNMFQDTKAPIQSIILKSRNVVEIPPILFSRMHQLRLLNFHNIFEVERMPLELLPFSSSEEYELIELHMCHSNLKQFWHGEKHLGKLKYIKLNHSKRLLKTPDFTQVPYIERLEMEGCTSIVNIDPSIFVAKRLIFLSLKDCINLTKLPSHITIEVLEVLILSGCLKIKKLPEFTGNTSRLLQLHLDNTSISCLPSSITTLTHLTMLSLKNCKRLFHIPTTIKWLVSLSHFGRPSKLENRTRKLDDAECLEELDARKRRRDGNNNDNEEGGCNIFRRVLFWLCNALGSNVFGISLVFRLDSLTKLDLKNCNLKSIPKEIECLVSLRQLNLSGNNFLQLTMGSFW</sequence>
<organism evidence="3 4">
    <name type="scientific">Citrullus colocynthis</name>
    <name type="common">colocynth</name>
    <dbReference type="NCBI Taxonomy" id="252529"/>
    <lineage>
        <taxon>Eukaryota</taxon>
        <taxon>Viridiplantae</taxon>
        <taxon>Streptophyta</taxon>
        <taxon>Embryophyta</taxon>
        <taxon>Tracheophyta</taxon>
        <taxon>Spermatophyta</taxon>
        <taxon>Magnoliopsida</taxon>
        <taxon>eudicotyledons</taxon>
        <taxon>Gunneridae</taxon>
        <taxon>Pentapetalae</taxon>
        <taxon>rosids</taxon>
        <taxon>fabids</taxon>
        <taxon>Cucurbitales</taxon>
        <taxon>Cucurbitaceae</taxon>
        <taxon>Benincaseae</taxon>
        <taxon>Citrullus</taxon>
    </lineage>
</organism>
<keyword evidence="4" id="KW-1185">Reference proteome</keyword>
<dbReference type="InterPro" id="IPR058192">
    <property type="entry name" value="WHD_ROQ1-like"/>
</dbReference>
<dbReference type="PANTHER" id="PTHR11017">
    <property type="entry name" value="LEUCINE-RICH REPEAT-CONTAINING PROTEIN"/>
    <property type="match status" value="1"/>
</dbReference>
<reference evidence="3 4" key="1">
    <citation type="submission" date="2024-03" db="EMBL/GenBank/DDBJ databases">
        <authorList>
            <person name="Gkanogiannis A."/>
            <person name="Becerra Lopez-Lavalle L."/>
        </authorList>
    </citation>
    <scope>NUCLEOTIDE SEQUENCE [LARGE SCALE GENOMIC DNA]</scope>
</reference>
<evidence type="ECO:0000313" key="3">
    <source>
        <dbReference type="EMBL" id="CAK9313955.1"/>
    </source>
</evidence>
<dbReference type="SUPFAM" id="SSF52540">
    <property type="entry name" value="P-loop containing nucleoside triphosphate hydrolases"/>
    <property type="match status" value="1"/>
</dbReference>
<proteinExistence type="predicted"/>
<dbReference type="PROSITE" id="PS51450">
    <property type="entry name" value="LRR"/>
    <property type="match status" value="1"/>
</dbReference>
<name>A0ABP0Y4U0_9ROSI</name>
<dbReference type="Pfam" id="PF13855">
    <property type="entry name" value="LRR_8"/>
    <property type="match status" value="1"/>
</dbReference>
<dbReference type="InterPro" id="IPR042197">
    <property type="entry name" value="Apaf_helical"/>
</dbReference>
<dbReference type="PANTHER" id="PTHR11017:SF573">
    <property type="entry name" value="ADP-RIBOSYL CYCLASE_CYCLIC ADP-RIBOSE HYDROLASE"/>
    <property type="match status" value="1"/>
</dbReference>
<dbReference type="SUPFAM" id="SSF52058">
    <property type="entry name" value="L domain-like"/>
    <property type="match status" value="1"/>
</dbReference>
<dbReference type="Proteomes" id="UP001642487">
    <property type="component" value="Chromosome 11"/>
</dbReference>
<dbReference type="EMBL" id="OZ021745">
    <property type="protein sequence ID" value="CAK9313955.1"/>
    <property type="molecule type" value="Genomic_DNA"/>
</dbReference>
<evidence type="ECO:0000313" key="4">
    <source>
        <dbReference type="Proteomes" id="UP001642487"/>
    </source>
</evidence>
<dbReference type="Pfam" id="PF23282">
    <property type="entry name" value="WHD_ROQ1"/>
    <property type="match status" value="1"/>
</dbReference>
<gene>
    <name evidence="3" type="ORF">CITCOLO1_LOCUS5695</name>
</gene>
<dbReference type="InterPro" id="IPR027417">
    <property type="entry name" value="P-loop_NTPase"/>
</dbReference>